<dbReference type="Pfam" id="PF13489">
    <property type="entry name" value="Methyltransf_23"/>
    <property type="match status" value="1"/>
</dbReference>
<dbReference type="AlphaFoldDB" id="A0A0G1G6X6"/>
<dbReference type="InterPro" id="IPR029063">
    <property type="entry name" value="SAM-dependent_MTases_sf"/>
</dbReference>
<dbReference type="GO" id="GO:0032259">
    <property type="term" value="P:methylation"/>
    <property type="evidence" value="ECO:0007669"/>
    <property type="project" value="UniProtKB-KW"/>
</dbReference>
<proteinExistence type="predicted"/>
<dbReference type="PANTHER" id="PTHR43861">
    <property type="entry name" value="TRANS-ACONITATE 2-METHYLTRANSFERASE-RELATED"/>
    <property type="match status" value="1"/>
</dbReference>
<gene>
    <name evidence="1" type="ORF">UV68_C0004G0005</name>
</gene>
<dbReference type="SUPFAM" id="SSF53335">
    <property type="entry name" value="S-adenosyl-L-methionine-dependent methyltransferases"/>
    <property type="match status" value="1"/>
</dbReference>
<evidence type="ECO:0000313" key="1">
    <source>
        <dbReference type="EMBL" id="KKS94723.1"/>
    </source>
</evidence>
<protein>
    <submittedName>
        <fullName evidence="1">Methyltransferase type 12</fullName>
    </submittedName>
</protein>
<keyword evidence="1" id="KW-0489">Methyltransferase</keyword>
<name>A0A0G1G6X6_9BACT</name>
<organism evidence="1 2">
    <name type="scientific">Candidatus Collierbacteria bacterium GW2011_GWC2_43_12</name>
    <dbReference type="NCBI Taxonomy" id="1618390"/>
    <lineage>
        <taxon>Bacteria</taxon>
        <taxon>Candidatus Collieribacteriota</taxon>
    </lineage>
</organism>
<reference evidence="1 2" key="1">
    <citation type="journal article" date="2015" name="Nature">
        <title>rRNA introns, odd ribosomes, and small enigmatic genomes across a large radiation of phyla.</title>
        <authorList>
            <person name="Brown C.T."/>
            <person name="Hug L.A."/>
            <person name="Thomas B.C."/>
            <person name="Sharon I."/>
            <person name="Castelle C.J."/>
            <person name="Singh A."/>
            <person name="Wilkins M.J."/>
            <person name="Williams K.H."/>
            <person name="Banfield J.F."/>
        </authorList>
    </citation>
    <scope>NUCLEOTIDE SEQUENCE [LARGE SCALE GENOMIC DNA]</scope>
</reference>
<evidence type="ECO:0000313" key="2">
    <source>
        <dbReference type="Proteomes" id="UP000033980"/>
    </source>
</evidence>
<comment type="caution">
    <text evidence="1">The sequence shown here is derived from an EMBL/GenBank/DDBJ whole genome shotgun (WGS) entry which is preliminary data.</text>
</comment>
<dbReference type="CDD" id="cd02440">
    <property type="entry name" value="AdoMet_MTases"/>
    <property type="match status" value="1"/>
</dbReference>
<dbReference type="Proteomes" id="UP000033980">
    <property type="component" value="Unassembled WGS sequence"/>
</dbReference>
<dbReference type="GO" id="GO:0008168">
    <property type="term" value="F:methyltransferase activity"/>
    <property type="evidence" value="ECO:0007669"/>
    <property type="project" value="UniProtKB-KW"/>
</dbReference>
<dbReference type="PANTHER" id="PTHR43861:SF6">
    <property type="entry name" value="METHYLTRANSFERASE TYPE 11"/>
    <property type="match status" value="1"/>
</dbReference>
<dbReference type="Gene3D" id="3.40.50.150">
    <property type="entry name" value="Vaccinia Virus protein VP39"/>
    <property type="match status" value="1"/>
</dbReference>
<accession>A0A0G1G6X6</accession>
<sequence length="200" mass="22616">MVIKREDLISKIYFPGAVLAEGFKKGQKVLDIGCATGNFLKKCDAYGMKTYGVDISSAWLKKAKTNTKARLKVFDLNSSTTPFPTVKFDLITAFDVIEHLDSPSKFVEKCYSMLKKGGKLIITTPNLNSFGRYVEKNKWHGYSDKTHKYLFTIPNLEFILSTNNFKITKSFAPFHPLPLFIQSFINKLGLGGQIWIVGQR</sequence>
<keyword evidence="1" id="KW-0808">Transferase</keyword>
<dbReference type="EMBL" id="LCFK01000004">
    <property type="protein sequence ID" value="KKS94723.1"/>
    <property type="molecule type" value="Genomic_DNA"/>
</dbReference>